<dbReference type="PANTHER" id="PTHR42718:SF9">
    <property type="entry name" value="MAJOR FACILITATOR SUPERFAMILY MULTIDRUG TRANSPORTER MFSC"/>
    <property type="match status" value="1"/>
</dbReference>
<gene>
    <name evidence="10" type="ORF">A5892_12605</name>
</gene>
<proteinExistence type="inferred from homology"/>
<feature type="domain" description="Major facilitator superfamily (MFS) profile" evidence="9">
    <location>
        <begin position="9"/>
        <end position="460"/>
    </location>
</feature>
<evidence type="ECO:0000256" key="1">
    <source>
        <dbReference type="ARBA" id="ARBA00004651"/>
    </source>
</evidence>
<evidence type="ECO:0000259" key="9">
    <source>
        <dbReference type="PROSITE" id="PS50850"/>
    </source>
</evidence>
<sequence>MVVAPRWLVVVNVLLGTVTVSLNNSALNPALPAFIHAFELGPLMATWIVAAFMVSMGMTMPLTSFLSQRIGRKRLYLSGLALFVLGSLAGAVATSIALVIVARVVQGIASGLMIPLSLAIIFAVYPRGERGRVTGLWGAAVMLAPALGPLCGSLVLEWSGWRWLFLLNVPIGLLALLIGFAVLPAAEAGERKPFDGLGYLLIAGGIGLLMIAIGRLHRAEALADPLNLAMLLAAALCLWAFVHWELRRPAPLLELRVFTLRGYRLSVIIAVVQSVGMFECLVLVPLLVQMVLGHSAIWTGLALLCTAVFASLFGHLGGHLLDRYGPRGILTVGLMLTGAATLALGMAGSEAGLALVLVLMAIRGAGLGLSYIPATTAGLEVLPEALVTQGSAMNNISRRLSSSLAIVLASLWLELRLDGDAGWGAQHAATATAISEVFIATGMLILLALPCAWRFPVATPDATREAAPKGVEPR</sequence>
<dbReference type="STRING" id="376489.A5892_12605"/>
<comment type="subcellular location">
    <subcellularLocation>
        <location evidence="1">Cell membrane</location>
        <topology evidence="1">Multi-pass membrane protein</topology>
    </subcellularLocation>
</comment>
<evidence type="ECO:0000313" key="10">
    <source>
        <dbReference type="EMBL" id="ANF58202.1"/>
    </source>
</evidence>
<dbReference type="Gene3D" id="1.20.1720.10">
    <property type="entry name" value="Multidrug resistance protein D"/>
    <property type="match status" value="1"/>
</dbReference>
<feature type="transmembrane region" description="Helical" evidence="8">
    <location>
        <begin position="7"/>
        <end position="27"/>
    </location>
</feature>
<feature type="transmembrane region" description="Helical" evidence="8">
    <location>
        <begin position="267"/>
        <end position="290"/>
    </location>
</feature>
<dbReference type="PRINTS" id="PR01036">
    <property type="entry name" value="TCRTETB"/>
</dbReference>
<evidence type="ECO:0000256" key="8">
    <source>
        <dbReference type="SAM" id="Phobius"/>
    </source>
</evidence>
<dbReference type="GO" id="GO:0022857">
    <property type="term" value="F:transmembrane transporter activity"/>
    <property type="evidence" value="ECO:0007669"/>
    <property type="project" value="InterPro"/>
</dbReference>
<protein>
    <submittedName>
        <fullName evidence="10">MFS transporter</fullName>
    </submittedName>
</protein>
<feature type="transmembrane region" description="Helical" evidence="8">
    <location>
        <begin position="197"/>
        <end position="216"/>
    </location>
</feature>
<organism evidence="10 11">
    <name type="scientific">Halotalea alkalilenta</name>
    <dbReference type="NCBI Taxonomy" id="376489"/>
    <lineage>
        <taxon>Bacteria</taxon>
        <taxon>Pseudomonadati</taxon>
        <taxon>Pseudomonadota</taxon>
        <taxon>Gammaproteobacteria</taxon>
        <taxon>Oceanospirillales</taxon>
        <taxon>Halomonadaceae</taxon>
        <taxon>Halotalea</taxon>
    </lineage>
</organism>
<name>A0A172YGM6_9GAMM</name>
<dbReference type="Proteomes" id="UP000077875">
    <property type="component" value="Chromosome"/>
</dbReference>
<dbReference type="RefSeq" id="WP_064123102.1">
    <property type="nucleotide sequence ID" value="NZ_CP015243.1"/>
</dbReference>
<dbReference type="GO" id="GO:0005886">
    <property type="term" value="C:plasma membrane"/>
    <property type="evidence" value="ECO:0007669"/>
    <property type="project" value="UniProtKB-SubCell"/>
</dbReference>
<dbReference type="AlphaFoldDB" id="A0A172YGM6"/>
<dbReference type="PROSITE" id="PS50850">
    <property type="entry name" value="MFS"/>
    <property type="match status" value="1"/>
</dbReference>
<feature type="transmembrane region" description="Helical" evidence="8">
    <location>
        <begin position="75"/>
        <end position="101"/>
    </location>
</feature>
<feature type="transmembrane region" description="Helical" evidence="8">
    <location>
        <begin position="162"/>
        <end position="185"/>
    </location>
</feature>
<evidence type="ECO:0000256" key="2">
    <source>
        <dbReference type="ARBA" id="ARBA00008537"/>
    </source>
</evidence>
<keyword evidence="5 8" id="KW-0812">Transmembrane</keyword>
<keyword evidence="3" id="KW-0813">Transport</keyword>
<dbReference type="SUPFAM" id="SSF103473">
    <property type="entry name" value="MFS general substrate transporter"/>
    <property type="match status" value="1"/>
</dbReference>
<keyword evidence="4" id="KW-1003">Cell membrane</keyword>
<dbReference type="Pfam" id="PF07690">
    <property type="entry name" value="MFS_1"/>
    <property type="match status" value="1"/>
</dbReference>
<dbReference type="InterPro" id="IPR004638">
    <property type="entry name" value="EmrB-like"/>
</dbReference>
<dbReference type="Gene3D" id="1.20.1250.20">
    <property type="entry name" value="MFS general substrate transporter like domains"/>
    <property type="match status" value="1"/>
</dbReference>
<evidence type="ECO:0000256" key="5">
    <source>
        <dbReference type="ARBA" id="ARBA00022692"/>
    </source>
</evidence>
<evidence type="ECO:0000256" key="6">
    <source>
        <dbReference type="ARBA" id="ARBA00022989"/>
    </source>
</evidence>
<dbReference type="EMBL" id="CP015243">
    <property type="protein sequence ID" value="ANF58202.1"/>
    <property type="molecule type" value="Genomic_DNA"/>
</dbReference>
<accession>A0A172YGM6</accession>
<comment type="similarity">
    <text evidence="2">Belongs to the major facilitator superfamily. EmrB family.</text>
</comment>
<evidence type="ECO:0000256" key="4">
    <source>
        <dbReference type="ARBA" id="ARBA00022475"/>
    </source>
</evidence>
<evidence type="ECO:0000313" key="11">
    <source>
        <dbReference type="Proteomes" id="UP000077875"/>
    </source>
</evidence>
<feature type="transmembrane region" description="Helical" evidence="8">
    <location>
        <begin position="433"/>
        <end position="455"/>
    </location>
</feature>
<evidence type="ECO:0000256" key="7">
    <source>
        <dbReference type="ARBA" id="ARBA00023136"/>
    </source>
</evidence>
<dbReference type="KEGG" id="haa:A5892_12605"/>
<feature type="transmembrane region" description="Helical" evidence="8">
    <location>
        <begin position="137"/>
        <end position="156"/>
    </location>
</feature>
<dbReference type="PANTHER" id="PTHR42718">
    <property type="entry name" value="MAJOR FACILITATOR SUPERFAMILY MULTIDRUG TRANSPORTER MFSC"/>
    <property type="match status" value="1"/>
</dbReference>
<dbReference type="NCBIfam" id="TIGR00711">
    <property type="entry name" value="efflux_EmrB"/>
    <property type="match status" value="1"/>
</dbReference>
<feature type="transmembrane region" description="Helical" evidence="8">
    <location>
        <begin position="107"/>
        <end position="125"/>
    </location>
</feature>
<dbReference type="InterPro" id="IPR020846">
    <property type="entry name" value="MFS_dom"/>
</dbReference>
<feature type="transmembrane region" description="Helical" evidence="8">
    <location>
        <begin position="296"/>
        <end position="316"/>
    </location>
</feature>
<dbReference type="InterPro" id="IPR011701">
    <property type="entry name" value="MFS"/>
</dbReference>
<keyword evidence="6 8" id="KW-1133">Transmembrane helix</keyword>
<feature type="transmembrane region" description="Helical" evidence="8">
    <location>
        <begin position="228"/>
        <end position="246"/>
    </location>
</feature>
<keyword evidence="11" id="KW-1185">Reference proteome</keyword>
<reference evidence="10 11" key="1">
    <citation type="submission" date="2016-04" db="EMBL/GenBank/DDBJ databases">
        <title>Complete Genome Sequence of Halotalea alkalilenta IHB B 13600.</title>
        <authorList>
            <person name="Swarnkar M.K."/>
            <person name="Sharma A."/>
            <person name="Kaushal K."/>
            <person name="Soni R."/>
            <person name="Rana S."/>
            <person name="Singh A.K."/>
            <person name="Gulati A."/>
        </authorList>
    </citation>
    <scope>NUCLEOTIDE SEQUENCE [LARGE SCALE GENOMIC DNA]</scope>
    <source>
        <strain evidence="10 11">IHB B 13600</strain>
    </source>
</reference>
<dbReference type="InterPro" id="IPR036259">
    <property type="entry name" value="MFS_trans_sf"/>
</dbReference>
<evidence type="ECO:0000256" key="3">
    <source>
        <dbReference type="ARBA" id="ARBA00022448"/>
    </source>
</evidence>
<keyword evidence="7 8" id="KW-0472">Membrane</keyword>